<comment type="subcellular location">
    <subcellularLocation>
        <location evidence="1">Cytoplasm</location>
        <location evidence="1">Cytosol</location>
    </subcellularLocation>
</comment>
<reference evidence="8" key="1">
    <citation type="submission" date="2022-10" db="EMBL/GenBank/DDBJ databases">
        <title>Description of Fervidibacillus gen. nov. in the family Fervidibacillaceae fam. nov. with two species, Fervidibacillus albus sp. nov., and Fervidibacillus halotolerans sp. nov., isolated from tidal flat sediments.</title>
        <authorList>
            <person name="Kwon K.K."/>
            <person name="Yang S.-H."/>
        </authorList>
    </citation>
    <scope>NUCLEOTIDE SEQUENCE</scope>
    <source>
        <strain evidence="8">JCM 19140</strain>
    </source>
</reference>
<evidence type="ECO:0000256" key="2">
    <source>
        <dbReference type="ARBA" id="ARBA00022490"/>
    </source>
</evidence>
<sequence length="114" mass="13654">MSSLNDFYLVTTELIQRLEEDTQDRDNQLHDIQLLLNKRDEHAKQMVPPFSEEEQKLGKQILSLNETLIQLLTKQKQIIQTDLRQLQKRKQSGKQYINPYQSIQTDGYFYDKRK</sequence>
<dbReference type="EMBL" id="JAOUSF010000002">
    <property type="protein sequence ID" value="MCU9612974.1"/>
    <property type="molecule type" value="Genomic_DNA"/>
</dbReference>
<keyword evidence="8" id="KW-0282">Flagellum</keyword>
<keyword evidence="8" id="KW-0966">Cell projection</keyword>
<comment type="caution">
    <text evidence="8">The sequence shown here is derived from an EMBL/GenBank/DDBJ whole genome shotgun (WGS) entry which is preliminary data.</text>
</comment>
<evidence type="ECO:0000256" key="1">
    <source>
        <dbReference type="ARBA" id="ARBA00004514"/>
    </source>
</evidence>
<dbReference type="AlphaFoldDB" id="A0AAE3IUC0"/>
<comment type="function">
    <text evidence="5">May act as an export chaperone for the filament capping protein FliD.</text>
</comment>
<evidence type="ECO:0000256" key="3">
    <source>
        <dbReference type="ARBA" id="ARBA00022795"/>
    </source>
</evidence>
<protein>
    <recommendedName>
        <fullName evidence="7">Flagellar protein FliT</fullName>
    </recommendedName>
</protein>
<organism evidence="8 9">
    <name type="scientific">Perspicuibacillus lycopersici</name>
    <dbReference type="NCBI Taxonomy" id="1325689"/>
    <lineage>
        <taxon>Bacteria</taxon>
        <taxon>Bacillati</taxon>
        <taxon>Bacillota</taxon>
        <taxon>Bacilli</taxon>
        <taxon>Bacillales</taxon>
        <taxon>Bacillaceae</taxon>
        <taxon>Perspicuibacillus</taxon>
    </lineage>
</organism>
<keyword evidence="4" id="KW-0143">Chaperone</keyword>
<evidence type="ECO:0000256" key="5">
    <source>
        <dbReference type="ARBA" id="ARBA00093765"/>
    </source>
</evidence>
<dbReference type="Pfam" id="PF05400">
    <property type="entry name" value="FliT"/>
    <property type="match status" value="1"/>
</dbReference>
<dbReference type="RefSeq" id="WP_263072182.1">
    <property type="nucleotide sequence ID" value="NZ_JAOUSF010000002.1"/>
</dbReference>
<evidence type="ECO:0000256" key="7">
    <source>
        <dbReference type="ARBA" id="ARBA00093797"/>
    </source>
</evidence>
<evidence type="ECO:0000313" key="8">
    <source>
        <dbReference type="EMBL" id="MCU9612974.1"/>
    </source>
</evidence>
<keyword evidence="2" id="KW-0963">Cytoplasm</keyword>
<dbReference type="Proteomes" id="UP001209318">
    <property type="component" value="Unassembled WGS sequence"/>
</dbReference>
<keyword evidence="3" id="KW-1005">Bacterial flagellum biogenesis</keyword>
<keyword evidence="9" id="KW-1185">Reference proteome</keyword>
<evidence type="ECO:0000313" key="9">
    <source>
        <dbReference type="Proteomes" id="UP001209318"/>
    </source>
</evidence>
<name>A0AAE3IUC0_9BACI</name>
<proteinExistence type="inferred from homology"/>
<evidence type="ECO:0000256" key="4">
    <source>
        <dbReference type="ARBA" id="ARBA00023186"/>
    </source>
</evidence>
<accession>A0AAE3IUC0</accession>
<gene>
    <name evidence="8" type="ORF">OEV98_05345</name>
</gene>
<keyword evidence="8" id="KW-0969">Cilium</keyword>
<evidence type="ECO:0000256" key="6">
    <source>
        <dbReference type="ARBA" id="ARBA00093785"/>
    </source>
</evidence>
<comment type="similarity">
    <text evidence="6">Belongs to the bacillales FliT family.</text>
</comment>
<dbReference type="InterPro" id="IPR008622">
    <property type="entry name" value="FliT"/>
</dbReference>